<dbReference type="EMBL" id="LIYD01000005">
    <property type="protein sequence ID" value="KOS04777.1"/>
    <property type="molecule type" value="Genomic_DNA"/>
</dbReference>
<sequence length="255" mass="27636">MTHTYNITNMTCEGCVAKVSHLLKQLPEVTGVTVNLAQGTADVTMSSHISTPKLQEALKDYPKYQLSEKAGHHHMAAAPAPGTDVFGNPVAEPAKSWVQIYRPILLIAGYITVASTIAATAAGAFNGMAFMRVFMAGFFLTFSFFKMLDLRGFAESYAMYDIVAKKIPAWGYIYAFLELGLGLAFATNWQPVFTNAFTAVLMSVSLVGVLQSVLSKKTIRCACLGAVFNLPMSTVTIIEDGLMILMSVAMLAMYL</sequence>
<feature type="transmembrane region" description="Helical" evidence="6">
    <location>
        <begin position="129"/>
        <end position="148"/>
    </location>
</feature>
<dbReference type="GO" id="GO:0046872">
    <property type="term" value="F:metal ion binding"/>
    <property type="evidence" value="ECO:0007669"/>
    <property type="project" value="UniProtKB-KW"/>
</dbReference>
<dbReference type="InterPro" id="IPR006121">
    <property type="entry name" value="HMA_dom"/>
</dbReference>
<organism evidence="8 9">
    <name type="scientific">Flavobacterium akiainvivens</name>
    <dbReference type="NCBI Taxonomy" id="1202724"/>
    <lineage>
        <taxon>Bacteria</taxon>
        <taxon>Pseudomonadati</taxon>
        <taxon>Bacteroidota</taxon>
        <taxon>Flavobacteriia</taxon>
        <taxon>Flavobacteriales</taxon>
        <taxon>Flavobacteriaceae</taxon>
        <taxon>Flavobacterium</taxon>
    </lineage>
</organism>
<dbReference type="AlphaFoldDB" id="A0A0M8MFM4"/>
<evidence type="ECO:0000256" key="3">
    <source>
        <dbReference type="ARBA" id="ARBA00022723"/>
    </source>
</evidence>
<feature type="transmembrane region" description="Helical" evidence="6">
    <location>
        <begin position="226"/>
        <end position="254"/>
    </location>
</feature>
<dbReference type="PATRIC" id="fig|1202724.3.peg.197"/>
<reference evidence="8 9" key="1">
    <citation type="submission" date="2015-08" db="EMBL/GenBank/DDBJ databases">
        <title>Whole genome sequence of Flavobacterium akiainvivens IK-1T, from decaying Wikstroemia oahuensis, an endemic Hawaiian shrub.</title>
        <authorList>
            <person name="Wan X."/>
            <person name="Hou S."/>
            <person name="Saito J."/>
            <person name="Donachie S."/>
        </authorList>
    </citation>
    <scope>NUCLEOTIDE SEQUENCE [LARGE SCALE GENOMIC DNA]</scope>
    <source>
        <strain evidence="8 9">IK-1</strain>
    </source>
</reference>
<comment type="caution">
    <text evidence="8">The sequence shown here is derived from an EMBL/GenBank/DDBJ whole genome shotgun (WGS) entry which is preliminary data.</text>
</comment>
<dbReference type="PROSITE" id="PS01047">
    <property type="entry name" value="HMA_1"/>
    <property type="match status" value="1"/>
</dbReference>
<dbReference type="GO" id="GO:0016020">
    <property type="term" value="C:membrane"/>
    <property type="evidence" value="ECO:0007669"/>
    <property type="project" value="UniProtKB-SubCell"/>
</dbReference>
<dbReference type="PROSITE" id="PS50846">
    <property type="entry name" value="HMA_2"/>
    <property type="match status" value="1"/>
</dbReference>
<keyword evidence="5 6" id="KW-0472">Membrane</keyword>
<dbReference type="SUPFAM" id="SSF55008">
    <property type="entry name" value="HMA, heavy metal-associated domain"/>
    <property type="match status" value="1"/>
</dbReference>
<dbReference type="Proteomes" id="UP000037755">
    <property type="component" value="Unassembled WGS sequence"/>
</dbReference>
<dbReference type="InterPro" id="IPR036163">
    <property type="entry name" value="HMA_dom_sf"/>
</dbReference>
<evidence type="ECO:0000256" key="6">
    <source>
        <dbReference type="SAM" id="Phobius"/>
    </source>
</evidence>
<feature type="transmembrane region" description="Helical" evidence="6">
    <location>
        <begin position="104"/>
        <end position="123"/>
    </location>
</feature>
<evidence type="ECO:0000259" key="7">
    <source>
        <dbReference type="PROSITE" id="PS50846"/>
    </source>
</evidence>
<keyword evidence="2 6" id="KW-0812">Transmembrane</keyword>
<dbReference type="OrthoDB" id="1521937at2"/>
<dbReference type="Gene3D" id="3.30.70.100">
    <property type="match status" value="1"/>
</dbReference>
<keyword evidence="4 6" id="KW-1133">Transmembrane helix</keyword>
<feature type="transmembrane region" description="Helical" evidence="6">
    <location>
        <begin position="169"/>
        <end position="186"/>
    </location>
</feature>
<evidence type="ECO:0000256" key="4">
    <source>
        <dbReference type="ARBA" id="ARBA00022989"/>
    </source>
</evidence>
<evidence type="ECO:0000313" key="8">
    <source>
        <dbReference type="EMBL" id="KOS04777.1"/>
    </source>
</evidence>
<proteinExistence type="predicted"/>
<evidence type="ECO:0000313" key="9">
    <source>
        <dbReference type="Proteomes" id="UP000037755"/>
    </source>
</evidence>
<protein>
    <submittedName>
        <fullName evidence="8">Heavy metal transporter</fullName>
    </submittedName>
</protein>
<dbReference type="InterPro" id="IPR017969">
    <property type="entry name" value="Heavy-metal-associated_CS"/>
</dbReference>
<evidence type="ECO:0000256" key="2">
    <source>
        <dbReference type="ARBA" id="ARBA00022692"/>
    </source>
</evidence>
<keyword evidence="9" id="KW-1185">Reference proteome</keyword>
<dbReference type="Pfam" id="PF07291">
    <property type="entry name" value="MauE"/>
    <property type="match status" value="1"/>
</dbReference>
<gene>
    <name evidence="8" type="ORF">AM493_00985</name>
</gene>
<dbReference type="CDD" id="cd00371">
    <property type="entry name" value="HMA"/>
    <property type="match status" value="1"/>
</dbReference>
<dbReference type="STRING" id="1202724.AM493_00985"/>
<keyword evidence="3" id="KW-0479">Metal-binding</keyword>
<comment type="subcellular location">
    <subcellularLocation>
        <location evidence="1">Membrane</location>
        <topology evidence="1">Multi-pass membrane protein</topology>
    </subcellularLocation>
</comment>
<dbReference type="Pfam" id="PF00403">
    <property type="entry name" value="HMA"/>
    <property type="match status" value="1"/>
</dbReference>
<dbReference type="InterPro" id="IPR009908">
    <property type="entry name" value="Methylamine_util_MauE"/>
</dbReference>
<dbReference type="GO" id="GO:0030416">
    <property type="term" value="P:methylamine metabolic process"/>
    <property type="evidence" value="ECO:0007669"/>
    <property type="project" value="InterPro"/>
</dbReference>
<evidence type="ECO:0000256" key="1">
    <source>
        <dbReference type="ARBA" id="ARBA00004141"/>
    </source>
</evidence>
<name>A0A0M8MFM4_9FLAO</name>
<evidence type="ECO:0000256" key="5">
    <source>
        <dbReference type="ARBA" id="ARBA00023136"/>
    </source>
</evidence>
<feature type="domain" description="HMA" evidence="7">
    <location>
        <begin position="1"/>
        <end position="66"/>
    </location>
</feature>
<feature type="transmembrane region" description="Helical" evidence="6">
    <location>
        <begin position="192"/>
        <end position="214"/>
    </location>
</feature>
<dbReference type="RefSeq" id="WP_054405815.1">
    <property type="nucleotide sequence ID" value="NZ_FOYA01000013.1"/>
</dbReference>
<accession>A0A0M8MFM4</accession>